<dbReference type="Proteomes" id="UP000199152">
    <property type="component" value="Unassembled WGS sequence"/>
</dbReference>
<protein>
    <submittedName>
        <fullName evidence="1">Uncharacterized protein</fullName>
    </submittedName>
</protein>
<dbReference type="AlphaFoldDB" id="A0A1I4HSA2"/>
<sequence>MTASTGRQLRITFRQYDGEMLGTCWCGRTWTSPHPRLMWEWLDEHEHAGPADGSASDDDR</sequence>
<gene>
    <name evidence="1" type="ORF">SAMN04488085_111106</name>
</gene>
<evidence type="ECO:0000313" key="2">
    <source>
        <dbReference type="Proteomes" id="UP000199152"/>
    </source>
</evidence>
<reference evidence="1 2" key="1">
    <citation type="submission" date="2016-10" db="EMBL/GenBank/DDBJ databases">
        <authorList>
            <person name="de Groot N.N."/>
        </authorList>
    </citation>
    <scope>NUCLEOTIDE SEQUENCE [LARGE SCALE GENOMIC DNA]</scope>
    <source>
        <strain evidence="1 2">DSM 45317</strain>
    </source>
</reference>
<evidence type="ECO:0000313" key="1">
    <source>
        <dbReference type="EMBL" id="SFL45158.1"/>
    </source>
</evidence>
<keyword evidence="2" id="KW-1185">Reference proteome</keyword>
<dbReference type="EMBL" id="FOSW01000011">
    <property type="protein sequence ID" value="SFL45158.1"/>
    <property type="molecule type" value="Genomic_DNA"/>
</dbReference>
<name>A0A1I4HSA2_9ACTN</name>
<organism evidence="1 2">
    <name type="scientific">Geodermatophilus ruber</name>
    <dbReference type="NCBI Taxonomy" id="504800"/>
    <lineage>
        <taxon>Bacteria</taxon>
        <taxon>Bacillati</taxon>
        <taxon>Actinomycetota</taxon>
        <taxon>Actinomycetes</taxon>
        <taxon>Geodermatophilales</taxon>
        <taxon>Geodermatophilaceae</taxon>
        <taxon>Geodermatophilus</taxon>
    </lineage>
</organism>
<accession>A0A1I4HSA2</accession>
<proteinExistence type="predicted"/>
<dbReference type="InParanoid" id="A0A1I4HSA2"/>
<dbReference type="STRING" id="504800.SAMN04488085_111106"/>
<dbReference type="OrthoDB" id="5194727at2"/>
<dbReference type="RefSeq" id="WP_091327050.1">
    <property type="nucleotide sequence ID" value="NZ_FOSW01000011.1"/>
</dbReference>